<dbReference type="Pfam" id="PF00647">
    <property type="entry name" value="EF1G"/>
    <property type="match status" value="1"/>
</dbReference>
<dbReference type="PANTHER" id="PTHR43986">
    <property type="entry name" value="ELONGATION FACTOR 1-GAMMA"/>
    <property type="match status" value="1"/>
</dbReference>
<dbReference type="Pfam" id="PF00043">
    <property type="entry name" value="GST_C"/>
    <property type="match status" value="1"/>
</dbReference>
<dbReference type="FunFam" id="1.20.1050.10:FF:000006">
    <property type="entry name" value="Elongation factor 1 gamma"/>
    <property type="match status" value="1"/>
</dbReference>
<dbReference type="CDD" id="cd03181">
    <property type="entry name" value="GST_C_EF1Bgamma_like"/>
    <property type="match status" value="1"/>
</dbReference>
<dbReference type="InterPro" id="IPR036433">
    <property type="entry name" value="EF1B_G_C_sf"/>
</dbReference>
<dbReference type="FunFam" id="3.40.30.10:FF:000142">
    <property type="entry name" value="Elongation factor 1 gamma"/>
    <property type="match status" value="1"/>
</dbReference>
<evidence type="ECO:0000256" key="4">
    <source>
        <dbReference type="PROSITE-ProRule" id="PRU00519"/>
    </source>
</evidence>
<dbReference type="PROSITE" id="PS50040">
    <property type="entry name" value="EF1G_C"/>
    <property type="match status" value="1"/>
</dbReference>
<dbReference type="GO" id="GO:0005737">
    <property type="term" value="C:cytoplasm"/>
    <property type="evidence" value="ECO:0007669"/>
    <property type="project" value="TreeGrafter"/>
</dbReference>
<proteinExistence type="inferred from homology"/>
<evidence type="ECO:0000313" key="10">
    <source>
        <dbReference type="Proteomes" id="UP001174691"/>
    </source>
</evidence>
<comment type="caution">
    <text evidence="9">The sequence shown here is derived from an EMBL/GenBank/DDBJ whole genome shotgun (WGS) entry which is preliminary data.</text>
</comment>
<feature type="compositionally biased region" description="Basic and acidic residues" evidence="5">
    <location>
        <begin position="248"/>
        <end position="257"/>
    </location>
</feature>
<dbReference type="InterPro" id="IPR004046">
    <property type="entry name" value="GST_C"/>
</dbReference>
<dbReference type="SFLD" id="SFLDS00019">
    <property type="entry name" value="Glutathione_Transferase_(cytos"/>
    <property type="match status" value="1"/>
</dbReference>
<dbReference type="InterPro" id="IPR036249">
    <property type="entry name" value="Thioredoxin-like_sf"/>
</dbReference>
<dbReference type="Gene3D" id="1.20.1050.10">
    <property type="match status" value="1"/>
</dbReference>
<gene>
    <name evidence="9" type="ORF">NKR19_g3863</name>
</gene>
<feature type="domain" description="EF-1-gamma C-terminal" evidence="6">
    <location>
        <begin position="253"/>
        <end position="413"/>
    </location>
</feature>
<dbReference type="GO" id="GO:0005634">
    <property type="term" value="C:nucleus"/>
    <property type="evidence" value="ECO:0007669"/>
    <property type="project" value="TreeGrafter"/>
</dbReference>
<evidence type="ECO:0000259" key="6">
    <source>
        <dbReference type="PROSITE" id="PS50040"/>
    </source>
</evidence>
<dbReference type="GO" id="GO:0003746">
    <property type="term" value="F:translation elongation factor activity"/>
    <property type="evidence" value="ECO:0007669"/>
    <property type="project" value="UniProtKB-UniRule"/>
</dbReference>
<dbReference type="InterPro" id="IPR036282">
    <property type="entry name" value="Glutathione-S-Trfase_C_sf"/>
</dbReference>
<dbReference type="PANTHER" id="PTHR43986:SF1">
    <property type="entry name" value="ELONGATION FACTOR 1-GAMMA"/>
    <property type="match status" value="1"/>
</dbReference>
<evidence type="ECO:0000313" key="9">
    <source>
        <dbReference type="EMBL" id="KAJ9157115.1"/>
    </source>
</evidence>
<dbReference type="SUPFAM" id="SSF89942">
    <property type="entry name" value="eEF1-gamma domain"/>
    <property type="match status" value="1"/>
</dbReference>
<protein>
    <submittedName>
        <fullName evidence="9">EEF1-gamma domain-containing protein</fullName>
    </submittedName>
</protein>
<feature type="domain" description="GST C-terminal" evidence="8">
    <location>
        <begin position="86"/>
        <end position="212"/>
    </location>
</feature>
<dbReference type="AlphaFoldDB" id="A0AA38S6H3"/>
<dbReference type="InterPro" id="IPR010987">
    <property type="entry name" value="Glutathione-S-Trfase_C-like"/>
</dbReference>
<evidence type="ECO:0000256" key="1">
    <source>
        <dbReference type="ARBA" id="ARBA00007409"/>
    </source>
</evidence>
<dbReference type="SMART" id="SM01183">
    <property type="entry name" value="EF1G"/>
    <property type="match status" value="1"/>
</dbReference>
<accession>A0AA38S6H3</accession>
<dbReference type="PROSITE" id="PS50404">
    <property type="entry name" value="GST_NTER"/>
    <property type="match status" value="1"/>
</dbReference>
<sequence>MSFGKLYTYEANPRSTAILAVAKANNLDLETVVVDTANPTPEYLKYNKLGKVPTFVGADGYVLSECMAIAIYVTSQNEKTTLLGKTKQDYASILRWMSFFNTEVLPAMGAWYRPLLGKDAYNKKAVEDASAKALKAISVAEEHLGNNTYLVGERITLADLFSVGIIARGFEFFFDTKWRQQYPNVARWYETVYNQPIYSAVAPKFNLLDTPKLTNVAPKKAEQPKKEAKKAAPKAAAPKAAEEEDEKPAEPKPKHPCDLLPRATFPLDEWKRQYSNLDTPEALKWFWENVNFNEYSLWKVDYKYNDELTMTFMSNNLIGGFNNRLEASRKYLFGCASVYGENNDSVIQGAFLIRGDDYKPVFDVAPDYESYEFTKLDPTKPEDKDFVELQWSWDRPITVNGKEYKHADGKVFK</sequence>
<evidence type="ECO:0000256" key="5">
    <source>
        <dbReference type="SAM" id="MobiDB-lite"/>
    </source>
</evidence>
<feature type="domain" description="GST N-terminal" evidence="7">
    <location>
        <begin position="2"/>
        <end position="81"/>
    </location>
</feature>
<feature type="region of interest" description="Disordered" evidence="5">
    <location>
        <begin position="216"/>
        <end position="260"/>
    </location>
</feature>
<dbReference type="CDD" id="cd03044">
    <property type="entry name" value="GST_N_EF1Bgamma"/>
    <property type="match status" value="1"/>
</dbReference>
<evidence type="ECO:0000259" key="7">
    <source>
        <dbReference type="PROSITE" id="PS50404"/>
    </source>
</evidence>
<feature type="compositionally biased region" description="Basic and acidic residues" evidence="5">
    <location>
        <begin position="219"/>
        <end position="230"/>
    </location>
</feature>
<organism evidence="9 10">
    <name type="scientific">Coniochaeta hoffmannii</name>
    <dbReference type="NCBI Taxonomy" id="91930"/>
    <lineage>
        <taxon>Eukaryota</taxon>
        <taxon>Fungi</taxon>
        <taxon>Dikarya</taxon>
        <taxon>Ascomycota</taxon>
        <taxon>Pezizomycotina</taxon>
        <taxon>Sordariomycetes</taxon>
        <taxon>Sordariomycetidae</taxon>
        <taxon>Coniochaetales</taxon>
        <taxon>Coniochaetaceae</taxon>
        <taxon>Coniochaeta</taxon>
    </lineage>
</organism>
<dbReference type="InterPro" id="IPR050802">
    <property type="entry name" value="EF-GSTs"/>
</dbReference>
<keyword evidence="10" id="KW-1185">Reference proteome</keyword>
<evidence type="ECO:0000256" key="3">
    <source>
        <dbReference type="ARBA" id="ARBA00022917"/>
    </source>
</evidence>
<dbReference type="Gene3D" id="3.40.30.10">
    <property type="entry name" value="Glutaredoxin"/>
    <property type="match status" value="1"/>
</dbReference>
<dbReference type="FunFam" id="3.30.70.1010:FF:000001">
    <property type="entry name" value="Elongation factor 1-gamma 1"/>
    <property type="match status" value="1"/>
</dbReference>
<evidence type="ECO:0000256" key="2">
    <source>
        <dbReference type="ARBA" id="ARBA00022768"/>
    </source>
</evidence>
<dbReference type="SFLD" id="SFLDG00358">
    <property type="entry name" value="Main_(cytGST)"/>
    <property type="match status" value="1"/>
</dbReference>
<dbReference type="SUPFAM" id="SSF52833">
    <property type="entry name" value="Thioredoxin-like"/>
    <property type="match status" value="1"/>
</dbReference>
<comment type="similarity">
    <text evidence="1">Belongs to the GST superfamily.</text>
</comment>
<dbReference type="PROSITE" id="PS50405">
    <property type="entry name" value="GST_CTER"/>
    <property type="match status" value="1"/>
</dbReference>
<dbReference type="InterPro" id="IPR040079">
    <property type="entry name" value="Glutathione_S-Trfase"/>
</dbReference>
<dbReference type="EMBL" id="JANBVN010000045">
    <property type="protein sequence ID" value="KAJ9157115.1"/>
    <property type="molecule type" value="Genomic_DNA"/>
</dbReference>
<evidence type="ECO:0000259" key="8">
    <source>
        <dbReference type="PROSITE" id="PS50405"/>
    </source>
</evidence>
<keyword evidence="2 4" id="KW-0251">Elongation factor</keyword>
<dbReference type="Proteomes" id="UP001174691">
    <property type="component" value="Unassembled WGS sequence"/>
</dbReference>
<name>A0AA38S6H3_9PEZI</name>
<dbReference type="Pfam" id="PF02798">
    <property type="entry name" value="GST_N"/>
    <property type="match status" value="1"/>
</dbReference>
<dbReference type="Gene3D" id="3.30.70.1010">
    <property type="entry name" value="Translation elongation factor EF1B, gamma chain, conserved domain"/>
    <property type="match status" value="1"/>
</dbReference>
<dbReference type="SUPFAM" id="SSF47616">
    <property type="entry name" value="GST C-terminal domain-like"/>
    <property type="match status" value="1"/>
</dbReference>
<dbReference type="InterPro" id="IPR001662">
    <property type="entry name" value="EF1B_G_C"/>
</dbReference>
<keyword evidence="3 4" id="KW-0648">Protein biosynthesis</keyword>
<reference evidence="9" key="1">
    <citation type="submission" date="2022-07" db="EMBL/GenBank/DDBJ databases">
        <title>Fungi with potential for degradation of polypropylene.</title>
        <authorList>
            <person name="Gostincar C."/>
        </authorList>
    </citation>
    <scope>NUCLEOTIDE SEQUENCE</scope>
    <source>
        <strain evidence="9">EXF-13287</strain>
    </source>
</reference>
<dbReference type="InterPro" id="IPR004045">
    <property type="entry name" value="Glutathione_S-Trfase_N"/>
</dbReference>